<dbReference type="PROSITE" id="PS50045">
    <property type="entry name" value="SIGMA54_INTERACT_4"/>
    <property type="match status" value="1"/>
</dbReference>
<dbReference type="InterPro" id="IPR027417">
    <property type="entry name" value="P-loop_NTPase"/>
</dbReference>
<dbReference type="GO" id="GO:0043565">
    <property type="term" value="F:sequence-specific DNA binding"/>
    <property type="evidence" value="ECO:0007669"/>
    <property type="project" value="InterPro"/>
</dbReference>
<keyword evidence="5" id="KW-0804">Transcription</keyword>
<dbReference type="GO" id="GO:0005524">
    <property type="term" value="F:ATP binding"/>
    <property type="evidence" value="ECO:0007669"/>
    <property type="project" value="UniProtKB-KW"/>
</dbReference>
<dbReference type="SUPFAM" id="SSF52540">
    <property type="entry name" value="P-loop containing nucleoside triphosphate hydrolases"/>
    <property type="match status" value="1"/>
</dbReference>
<feature type="domain" description="Sigma-54 factor interaction" evidence="6">
    <location>
        <begin position="42"/>
        <end position="271"/>
    </location>
</feature>
<evidence type="ECO:0000256" key="3">
    <source>
        <dbReference type="ARBA" id="ARBA00023015"/>
    </source>
</evidence>
<dbReference type="Gene3D" id="3.40.50.300">
    <property type="entry name" value="P-loop containing nucleotide triphosphate hydrolases"/>
    <property type="match status" value="1"/>
</dbReference>
<gene>
    <name evidence="7" type="ORF">DFP77_11935</name>
</gene>
<dbReference type="SMART" id="SM00382">
    <property type="entry name" value="AAA"/>
    <property type="match status" value="1"/>
</dbReference>
<keyword evidence="1" id="KW-0547">Nucleotide-binding</keyword>
<dbReference type="Gene3D" id="1.10.8.60">
    <property type="match status" value="1"/>
</dbReference>
<keyword evidence="4" id="KW-0238">DNA-binding</keyword>
<dbReference type="PROSITE" id="PS00688">
    <property type="entry name" value="SIGMA54_INTERACT_3"/>
    <property type="match status" value="1"/>
</dbReference>
<protein>
    <submittedName>
        <fullName evidence="7">Sigma-54-specific transcriptional regulator</fullName>
    </submittedName>
</protein>
<dbReference type="Proteomes" id="UP000253506">
    <property type="component" value="Unassembled WGS sequence"/>
</dbReference>
<dbReference type="InterPro" id="IPR003593">
    <property type="entry name" value="AAA+_ATPase"/>
</dbReference>
<comment type="caution">
    <text evidence="7">The sequence shown here is derived from an EMBL/GenBank/DDBJ whole genome shotgun (WGS) entry which is preliminary data.</text>
</comment>
<dbReference type="InterPro" id="IPR002078">
    <property type="entry name" value="Sigma_54_int"/>
</dbReference>
<reference evidence="7 8" key="1">
    <citation type="submission" date="2018-07" db="EMBL/GenBank/DDBJ databases">
        <title>Genomic Encyclopedia of Type Strains, Phase III (KMG-III): the genomes of soil and plant-associated and newly described type strains.</title>
        <authorList>
            <person name="Whitman W."/>
        </authorList>
    </citation>
    <scope>NUCLEOTIDE SEQUENCE [LARGE SCALE GENOMIC DNA]</scope>
    <source>
        <strain evidence="7 8">CECT 7731</strain>
    </source>
</reference>
<sequence length="379" mass="43192">MDNTDYNTSLDRGLHHSEQYSSSVITFSNVLAYKTSIRASALVFQDKSSRQLCRFIERIAPSNATVLIRGETGTGKELVAREIHRLSNRADKPFVAINCGAIAESLIDSELFGHEKGAFTGATSQKKGWFEAANHGTLFLDEIGDLPLADQVKLLRVLQEQEIVRVGSRDSIHIDVRIIAATNVALHRAVENGRFRKDLFYRLNVAPVELLPLCKRQGDILPLVSHFIDRYAKQLGMPKPLLSNHSREKLLHYSWPGNIRELENVIHRALLVMNKNTIEENDLNLPDFFHYEEVSETTPTLPKNISNEKKHKTENNDLLLEFIKNEVSSGNKISLNQIEKQLVKFAYEHCHYNQIRTGEFLGLTRNVIRYKLKKYGFIS</sequence>
<dbReference type="GO" id="GO:0006355">
    <property type="term" value="P:regulation of DNA-templated transcription"/>
    <property type="evidence" value="ECO:0007669"/>
    <property type="project" value="InterPro"/>
</dbReference>
<dbReference type="PROSITE" id="PS00675">
    <property type="entry name" value="SIGMA54_INTERACT_1"/>
    <property type="match status" value="1"/>
</dbReference>
<keyword evidence="3" id="KW-0805">Transcription regulation</keyword>
<dbReference type="AlphaFoldDB" id="A0A368ZVK5"/>
<dbReference type="InterPro" id="IPR002197">
    <property type="entry name" value="HTH_Fis"/>
</dbReference>
<dbReference type="InterPro" id="IPR058031">
    <property type="entry name" value="AAA_lid_NorR"/>
</dbReference>
<evidence type="ECO:0000256" key="5">
    <source>
        <dbReference type="ARBA" id="ARBA00023163"/>
    </source>
</evidence>
<proteinExistence type="predicted"/>
<dbReference type="EMBL" id="QPJQ01000019">
    <property type="protein sequence ID" value="RCX01042.1"/>
    <property type="molecule type" value="Genomic_DNA"/>
</dbReference>
<dbReference type="InterPro" id="IPR025944">
    <property type="entry name" value="Sigma_54_int_dom_CS"/>
</dbReference>
<name>A0A368ZVK5_9GAMM</name>
<evidence type="ECO:0000256" key="1">
    <source>
        <dbReference type="ARBA" id="ARBA00022741"/>
    </source>
</evidence>
<dbReference type="Pfam" id="PF02954">
    <property type="entry name" value="HTH_8"/>
    <property type="match status" value="1"/>
</dbReference>
<dbReference type="Gene3D" id="1.10.10.60">
    <property type="entry name" value="Homeodomain-like"/>
    <property type="match status" value="1"/>
</dbReference>
<dbReference type="PANTHER" id="PTHR32071:SF21">
    <property type="entry name" value="TRANSCRIPTIONAL REGULATORY PROTEIN FLGR"/>
    <property type="match status" value="1"/>
</dbReference>
<dbReference type="SUPFAM" id="SSF46689">
    <property type="entry name" value="Homeodomain-like"/>
    <property type="match status" value="1"/>
</dbReference>
<evidence type="ECO:0000259" key="6">
    <source>
        <dbReference type="PROSITE" id="PS50045"/>
    </source>
</evidence>
<dbReference type="InterPro" id="IPR009057">
    <property type="entry name" value="Homeodomain-like_sf"/>
</dbReference>
<evidence type="ECO:0000256" key="4">
    <source>
        <dbReference type="ARBA" id="ARBA00023125"/>
    </source>
</evidence>
<organism evidence="7 8">
    <name type="scientific">Marinomonas foliarum</name>
    <dbReference type="NCBI Taxonomy" id="491950"/>
    <lineage>
        <taxon>Bacteria</taxon>
        <taxon>Pseudomonadati</taxon>
        <taxon>Pseudomonadota</taxon>
        <taxon>Gammaproteobacteria</taxon>
        <taxon>Oceanospirillales</taxon>
        <taxon>Oceanospirillaceae</taxon>
        <taxon>Marinomonas</taxon>
    </lineage>
</organism>
<dbReference type="PANTHER" id="PTHR32071">
    <property type="entry name" value="TRANSCRIPTIONAL REGULATORY PROTEIN"/>
    <property type="match status" value="1"/>
</dbReference>
<dbReference type="InterPro" id="IPR025662">
    <property type="entry name" value="Sigma_54_int_dom_ATP-bd_1"/>
</dbReference>
<dbReference type="Pfam" id="PF00158">
    <property type="entry name" value="Sigma54_activat"/>
    <property type="match status" value="1"/>
</dbReference>
<dbReference type="Pfam" id="PF25601">
    <property type="entry name" value="AAA_lid_14"/>
    <property type="match status" value="1"/>
</dbReference>
<keyword evidence="2" id="KW-0067">ATP-binding</keyword>
<evidence type="ECO:0000256" key="2">
    <source>
        <dbReference type="ARBA" id="ARBA00022840"/>
    </source>
</evidence>
<accession>A0A368ZVK5</accession>
<dbReference type="OrthoDB" id="9804019at2"/>
<dbReference type="RefSeq" id="WP_114412348.1">
    <property type="nucleotide sequence ID" value="NZ_QPJQ01000019.1"/>
</dbReference>
<dbReference type="CDD" id="cd00009">
    <property type="entry name" value="AAA"/>
    <property type="match status" value="1"/>
</dbReference>
<evidence type="ECO:0000313" key="7">
    <source>
        <dbReference type="EMBL" id="RCX01042.1"/>
    </source>
</evidence>
<evidence type="ECO:0000313" key="8">
    <source>
        <dbReference type="Proteomes" id="UP000253506"/>
    </source>
</evidence>
<dbReference type="FunFam" id="3.40.50.300:FF:000006">
    <property type="entry name" value="DNA-binding transcriptional regulator NtrC"/>
    <property type="match status" value="1"/>
</dbReference>